<accession>A0A6L2PKU0</accession>
<keyword evidence="2" id="KW-1185">Reference proteome</keyword>
<dbReference type="Proteomes" id="UP000502823">
    <property type="component" value="Unassembled WGS sequence"/>
</dbReference>
<reference evidence="2" key="1">
    <citation type="submission" date="2020-01" db="EMBL/GenBank/DDBJ databases">
        <title>Draft genome sequence of the Termite Coptotermes fromosanus.</title>
        <authorList>
            <person name="Itakura S."/>
            <person name="Yosikawa Y."/>
            <person name="Umezawa K."/>
        </authorList>
    </citation>
    <scope>NUCLEOTIDE SEQUENCE [LARGE SCALE GENOMIC DNA]</scope>
</reference>
<organism evidence="1 2">
    <name type="scientific">Coptotermes formosanus</name>
    <name type="common">Formosan subterranean termite</name>
    <dbReference type="NCBI Taxonomy" id="36987"/>
    <lineage>
        <taxon>Eukaryota</taxon>
        <taxon>Metazoa</taxon>
        <taxon>Ecdysozoa</taxon>
        <taxon>Arthropoda</taxon>
        <taxon>Hexapoda</taxon>
        <taxon>Insecta</taxon>
        <taxon>Pterygota</taxon>
        <taxon>Neoptera</taxon>
        <taxon>Polyneoptera</taxon>
        <taxon>Dictyoptera</taxon>
        <taxon>Blattodea</taxon>
        <taxon>Blattoidea</taxon>
        <taxon>Termitoidae</taxon>
        <taxon>Rhinotermitidae</taxon>
        <taxon>Coptotermes</taxon>
    </lineage>
</organism>
<gene>
    <name evidence="1" type="ORF">Cfor_09877</name>
</gene>
<proteinExistence type="predicted"/>
<dbReference type="AlphaFoldDB" id="A0A6L2PKU0"/>
<evidence type="ECO:0000313" key="2">
    <source>
        <dbReference type="Proteomes" id="UP000502823"/>
    </source>
</evidence>
<dbReference type="InParanoid" id="A0A6L2PKU0"/>
<comment type="caution">
    <text evidence="1">The sequence shown here is derived from an EMBL/GenBank/DDBJ whole genome shotgun (WGS) entry which is preliminary data.</text>
</comment>
<dbReference type="EMBL" id="BLKM01004979">
    <property type="protein sequence ID" value="GFG32986.1"/>
    <property type="molecule type" value="Genomic_DNA"/>
</dbReference>
<dbReference type="OrthoDB" id="8195416at2759"/>
<protein>
    <submittedName>
        <fullName evidence="1">Uncharacterized protein</fullName>
    </submittedName>
</protein>
<sequence length="308" mass="34518">MVRFPPANEDCKQRSAVSVDGVCTDSPVKLAGVHEKGEYCNTSVTDIKVPKMGLEKNKSSRSRKSVLGTEDVLSPKRCKTVGFTCGGSLFTKGCASLKQNGYINHERRNSADVIRAKKQFGLTHECVVKLERLSPEVLIKLSQKKEHRRPGTKSVTEMRHRYKSGKYSYFQKSSGKCHGTKEETQGSVRFQEGGMFVEQNYDNTWGDIRLDSWGNVRYLGKEHGDFSESEEDWHGWGVHIVSLHNLPNAQLYSISDGVKESRTVIWDSAVEPVTTTQNKGIQVPEQTDYVCDEKLCNKEGCAGINFDV</sequence>
<name>A0A6L2PKU0_COPFO</name>
<evidence type="ECO:0000313" key="1">
    <source>
        <dbReference type="EMBL" id="GFG32986.1"/>
    </source>
</evidence>